<reference evidence="1 2" key="1">
    <citation type="submission" date="2023-01" db="EMBL/GenBank/DDBJ databases">
        <title>Novel species of the genus Vogesella isolated from rivers.</title>
        <authorList>
            <person name="Lu H."/>
        </authorList>
    </citation>
    <scope>NUCLEOTIDE SEQUENCE [LARGE SCALE GENOMIC DNA]</scope>
    <source>
        <strain evidence="1 2">SH7W</strain>
    </source>
</reference>
<dbReference type="EMBL" id="JAQQKY010000008">
    <property type="protein sequence ID" value="MDC7691741.1"/>
    <property type="molecule type" value="Genomic_DNA"/>
</dbReference>
<protein>
    <submittedName>
        <fullName evidence="1">Uncharacterized protein</fullName>
    </submittedName>
</protein>
<name>A0ABT5I6F0_VOGIN</name>
<accession>A0ABT5I6F0</accession>
<evidence type="ECO:0000313" key="1">
    <source>
        <dbReference type="EMBL" id="MDC7691741.1"/>
    </source>
</evidence>
<proteinExistence type="predicted"/>
<gene>
    <name evidence="1" type="ORF">PQU93_13255</name>
</gene>
<evidence type="ECO:0000313" key="2">
    <source>
        <dbReference type="Proteomes" id="UP001221566"/>
    </source>
</evidence>
<sequence>MKNAARLGGVVHCHGAALPDQACWMPAINHVGPLMADRRILKLGTQQGWPHARSQVFTGIP</sequence>
<dbReference type="RefSeq" id="WP_272803641.1">
    <property type="nucleotide sequence ID" value="NZ_JAQQKY010000008.1"/>
</dbReference>
<comment type="caution">
    <text evidence="1">The sequence shown here is derived from an EMBL/GenBank/DDBJ whole genome shotgun (WGS) entry which is preliminary data.</text>
</comment>
<dbReference type="Proteomes" id="UP001221566">
    <property type="component" value="Unassembled WGS sequence"/>
</dbReference>
<organism evidence="1 2">
    <name type="scientific">Vogesella indigofera</name>
    <name type="common">Pseudomonas indigofera</name>
    <dbReference type="NCBI Taxonomy" id="45465"/>
    <lineage>
        <taxon>Bacteria</taxon>
        <taxon>Pseudomonadati</taxon>
        <taxon>Pseudomonadota</taxon>
        <taxon>Betaproteobacteria</taxon>
        <taxon>Neisseriales</taxon>
        <taxon>Chromobacteriaceae</taxon>
        <taxon>Vogesella</taxon>
    </lineage>
</organism>
<keyword evidence="2" id="KW-1185">Reference proteome</keyword>